<dbReference type="GeneID" id="103506483"/>
<dbReference type="KEGG" id="dci:103506483"/>
<dbReference type="PaxDb" id="121845-A0A1S4E877"/>
<evidence type="ECO:0000313" key="1">
    <source>
        <dbReference type="Proteomes" id="UP000079169"/>
    </source>
</evidence>
<proteinExistence type="predicted"/>
<sequence>MTSINNTYDHEEKMKTLHYLESKLQDHGNLELPILNRDTDTDNRIDTSTDKDEVKKDAAKLIQSHPIHWKKRSLKPEIFNEVVKNNHVKKFKVEEADLKPTKLDGSTQLIKNTMNQPDTKFPTAPLDDGLYLKIICEATEEMNWLVQSVPTNQASTSVCSNSLSAKPRHEK</sequence>
<protein>
    <submittedName>
        <fullName evidence="2">Uncharacterized protein LOC103506483</fullName>
    </submittedName>
</protein>
<keyword evidence="1" id="KW-1185">Reference proteome</keyword>
<gene>
    <name evidence="2" type="primary">LOC103506483</name>
</gene>
<name>A0A1S4E877_DIACI</name>
<dbReference type="AlphaFoldDB" id="A0A1S4E877"/>
<reference evidence="2" key="1">
    <citation type="submission" date="2025-08" db="UniProtKB">
        <authorList>
            <consortium name="RefSeq"/>
        </authorList>
    </citation>
    <scope>IDENTIFICATION</scope>
</reference>
<organism evidence="1 2">
    <name type="scientific">Diaphorina citri</name>
    <name type="common">Asian citrus psyllid</name>
    <dbReference type="NCBI Taxonomy" id="121845"/>
    <lineage>
        <taxon>Eukaryota</taxon>
        <taxon>Metazoa</taxon>
        <taxon>Ecdysozoa</taxon>
        <taxon>Arthropoda</taxon>
        <taxon>Hexapoda</taxon>
        <taxon>Insecta</taxon>
        <taxon>Pterygota</taxon>
        <taxon>Neoptera</taxon>
        <taxon>Paraneoptera</taxon>
        <taxon>Hemiptera</taxon>
        <taxon>Sternorrhyncha</taxon>
        <taxon>Psylloidea</taxon>
        <taxon>Psyllidae</taxon>
        <taxon>Diaphorininae</taxon>
        <taxon>Diaphorina</taxon>
    </lineage>
</organism>
<dbReference type="Proteomes" id="UP000079169">
    <property type="component" value="Unplaced"/>
</dbReference>
<evidence type="ECO:0000313" key="2">
    <source>
        <dbReference type="RefSeq" id="XP_017298387.1"/>
    </source>
</evidence>
<dbReference type="RefSeq" id="XP_017298387.1">
    <property type="nucleotide sequence ID" value="XM_017442898.2"/>
</dbReference>
<accession>A0A1S4E877</accession>